<feature type="non-terminal residue" evidence="1">
    <location>
        <position position="123"/>
    </location>
</feature>
<proteinExistence type="predicted"/>
<protein>
    <submittedName>
        <fullName evidence="1">Uncharacterized protein</fullName>
    </submittedName>
</protein>
<dbReference type="EMBL" id="HE573025">
    <property type="protein sequence ID" value="CCC50946.1"/>
    <property type="molecule type" value="Genomic_DNA"/>
</dbReference>
<accession>G0U3T7</accession>
<name>G0U3T7_TRYVY</name>
<organism evidence="1">
    <name type="scientific">Trypanosoma vivax (strain Y486)</name>
    <dbReference type="NCBI Taxonomy" id="1055687"/>
    <lineage>
        <taxon>Eukaryota</taxon>
        <taxon>Discoba</taxon>
        <taxon>Euglenozoa</taxon>
        <taxon>Kinetoplastea</taxon>
        <taxon>Metakinetoplastina</taxon>
        <taxon>Trypanosomatida</taxon>
        <taxon>Trypanosomatidae</taxon>
        <taxon>Trypanosoma</taxon>
        <taxon>Duttonella</taxon>
    </lineage>
</organism>
<sequence length="123" mass="13876">MQNLVDSTEIKVTASTVLAVEERVSRIFELLTCFYNDDVKRIAFVLPSSNSVEEVALLVRVCRRALSFAAENANRFSVYVALEESLAWVRTLRLEENTQTRHILLSADPRAVFVGCDCVRVLP</sequence>
<reference evidence="1" key="1">
    <citation type="journal article" date="2012" name="Proc. Natl. Acad. Sci. U.S.A.">
        <title>Antigenic diversity is generated by distinct evolutionary mechanisms in African trypanosome species.</title>
        <authorList>
            <person name="Jackson A.P."/>
            <person name="Berry A."/>
            <person name="Aslett M."/>
            <person name="Allison H.C."/>
            <person name="Burton P."/>
            <person name="Vavrova-Anderson J."/>
            <person name="Brown R."/>
            <person name="Browne H."/>
            <person name="Corton N."/>
            <person name="Hauser H."/>
            <person name="Gamble J."/>
            <person name="Gilderthorp R."/>
            <person name="Marcello L."/>
            <person name="McQuillan J."/>
            <person name="Otto T.D."/>
            <person name="Quail M.A."/>
            <person name="Sanders M.J."/>
            <person name="van Tonder A."/>
            <person name="Ginger M.L."/>
            <person name="Field M.C."/>
            <person name="Barry J.D."/>
            <person name="Hertz-Fowler C."/>
            <person name="Berriman M."/>
        </authorList>
    </citation>
    <scope>NUCLEOTIDE SEQUENCE</scope>
    <source>
        <strain evidence="1">Y486</strain>
    </source>
</reference>
<evidence type="ECO:0000313" key="1">
    <source>
        <dbReference type="EMBL" id="CCC50946.1"/>
    </source>
</evidence>
<gene>
    <name evidence="1" type="ORF">TVY486_0907670</name>
</gene>
<dbReference type="AlphaFoldDB" id="G0U3T7"/>